<feature type="compositionally biased region" description="Basic and acidic residues" evidence="1">
    <location>
        <begin position="120"/>
        <end position="141"/>
    </location>
</feature>
<reference evidence="2" key="1">
    <citation type="submission" date="2020-05" db="EMBL/GenBank/DDBJ databases">
        <authorList>
            <person name="Chiriac C."/>
            <person name="Salcher M."/>
            <person name="Ghai R."/>
            <person name="Kavagutti S V."/>
        </authorList>
    </citation>
    <scope>NUCLEOTIDE SEQUENCE</scope>
</reference>
<sequence>MADHPDDLQTDLRDLDVAVDPAGLADWIDAEPVRALQHYREELVALAEDGLDGTAPVADRLVDVISALQDAGETLRDDDALPSSLAAVLAQCAADLDGARSLVVRTRDGLQDPGTPVSESARERVREARAAVRDRARPGPR</sequence>
<protein>
    <submittedName>
        <fullName evidence="2">Unannotated protein</fullName>
    </submittedName>
</protein>
<accession>A0A6J7GNQ3</accession>
<evidence type="ECO:0000313" key="2">
    <source>
        <dbReference type="EMBL" id="CAB4905039.1"/>
    </source>
</evidence>
<evidence type="ECO:0000256" key="1">
    <source>
        <dbReference type="SAM" id="MobiDB-lite"/>
    </source>
</evidence>
<name>A0A6J7GNQ3_9ZZZZ</name>
<dbReference type="EMBL" id="CAFBMK010000032">
    <property type="protein sequence ID" value="CAB4905039.1"/>
    <property type="molecule type" value="Genomic_DNA"/>
</dbReference>
<gene>
    <name evidence="2" type="ORF">UFOPK3564_00822</name>
</gene>
<proteinExistence type="predicted"/>
<feature type="region of interest" description="Disordered" evidence="1">
    <location>
        <begin position="107"/>
        <end position="141"/>
    </location>
</feature>
<organism evidence="2">
    <name type="scientific">freshwater metagenome</name>
    <dbReference type="NCBI Taxonomy" id="449393"/>
    <lineage>
        <taxon>unclassified sequences</taxon>
        <taxon>metagenomes</taxon>
        <taxon>ecological metagenomes</taxon>
    </lineage>
</organism>
<dbReference type="AlphaFoldDB" id="A0A6J7GNQ3"/>